<keyword evidence="2" id="KW-0378">Hydrolase</keyword>
<evidence type="ECO:0000313" key="2">
    <source>
        <dbReference type="EMBL" id="MCP8899519.1"/>
    </source>
</evidence>
<dbReference type="InterPro" id="IPR000073">
    <property type="entry name" value="AB_hydrolase_1"/>
</dbReference>
<name>A0A9X2KTQ0_9GAMM</name>
<dbReference type="PANTHER" id="PTHR43689">
    <property type="entry name" value="HYDROLASE"/>
    <property type="match status" value="1"/>
</dbReference>
<dbReference type="SUPFAM" id="SSF53474">
    <property type="entry name" value="alpha/beta-Hydrolases"/>
    <property type="match status" value="1"/>
</dbReference>
<dbReference type="GO" id="GO:0016787">
    <property type="term" value="F:hydrolase activity"/>
    <property type="evidence" value="ECO:0007669"/>
    <property type="project" value="UniProtKB-KW"/>
</dbReference>
<dbReference type="PANTHER" id="PTHR43689:SF8">
    <property type="entry name" value="ALPHA_BETA-HYDROLASES SUPERFAMILY PROTEIN"/>
    <property type="match status" value="1"/>
</dbReference>
<gene>
    <name evidence="2" type="ORF">M6D89_09435</name>
</gene>
<comment type="caution">
    <text evidence="2">The sequence shown here is derived from an EMBL/GenBank/DDBJ whole genome shotgun (WGS) entry which is preliminary data.</text>
</comment>
<dbReference type="Pfam" id="PF12697">
    <property type="entry name" value="Abhydrolase_6"/>
    <property type="match status" value="1"/>
</dbReference>
<sequence>MHWIFLRGLGREAGHWGDFISRCEARLGCTGVSLDFPGAGEFYRERSPTSVAGIVLHLRQQLRERVAPGEPLVLVGLSMGAMAALELALAESERVKALVLINPSSRLNRFYQRLRWRSFMPVVKNLLDSNTLRCERRILRMVSNDEQVRRKLLAPWCEIQQARPVAKKNLIAQLRAASGYRLSQAPAAPTRILYSRRDRMVDRQCSQTLAAYLSCEARAHEDAGHDLPADDAEWVIEQLKDVPLAQ</sequence>
<organism evidence="2 3">
    <name type="scientific">Gilvimarinus xylanilyticus</name>
    <dbReference type="NCBI Taxonomy" id="2944139"/>
    <lineage>
        <taxon>Bacteria</taxon>
        <taxon>Pseudomonadati</taxon>
        <taxon>Pseudomonadota</taxon>
        <taxon>Gammaproteobacteria</taxon>
        <taxon>Cellvibrionales</taxon>
        <taxon>Cellvibrionaceae</taxon>
        <taxon>Gilvimarinus</taxon>
    </lineage>
</organism>
<dbReference type="EMBL" id="JAMFTH010000002">
    <property type="protein sequence ID" value="MCP8899519.1"/>
    <property type="molecule type" value="Genomic_DNA"/>
</dbReference>
<dbReference type="Proteomes" id="UP001139319">
    <property type="component" value="Unassembled WGS sequence"/>
</dbReference>
<feature type="domain" description="AB hydrolase-1" evidence="1">
    <location>
        <begin position="4"/>
        <end position="237"/>
    </location>
</feature>
<reference evidence="2" key="1">
    <citation type="submission" date="2022-05" db="EMBL/GenBank/DDBJ databases">
        <authorList>
            <person name="Sun H.-N."/>
        </authorList>
    </citation>
    <scope>NUCLEOTIDE SEQUENCE</scope>
    <source>
        <strain evidence="2">HB14</strain>
    </source>
</reference>
<protein>
    <submittedName>
        <fullName evidence="2">Alpha/beta hydrolase</fullName>
    </submittedName>
</protein>
<proteinExistence type="predicted"/>
<dbReference type="InterPro" id="IPR029058">
    <property type="entry name" value="AB_hydrolase_fold"/>
</dbReference>
<dbReference type="PRINTS" id="PR00111">
    <property type="entry name" value="ABHYDROLASE"/>
</dbReference>
<evidence type="ECO:0000259" key="1">
    <source>
        <dbReference type="Pfam" id="PF12697"/>
    </source>
</evidence>
<reference evidence="2" key="2">
    <citation type="submission" date="2023-01" db="EMBL/GenBank/DDBJ databases">
        <title>Gilvimarinus xylanilyticus HB14 isolated from Caulerpa lentillifera aquaculture base in Hainan, China.</title>
        <authorList>
            <person name="Zhang Y.-J."/>
        </authorList>
    </citation>
    <scope>NUCLEOTIDE SEQUENCE</scope>
    <source>
        <strain evidence="2">HB14</strain>
    </source>
</reference>
<dbReference type="AlphaFoldDB" id="A0A9X2KTQ0"/>
<dbReference type="Gene3D" id="3.40.50.1820">
    <property type="entry name" value="alpha/beta hydrolase"/>
    <property type="match status" value="1"/>
</dbReference>
<keyword evidence="3" id="KW-1185">Reference proteome</keyword>
<dbReference type="RefSeq" id="WP_253967816.1">
    <property type="nucleotide sequence ID" value="NZ_JAMFTH010000002.1"/>
</dbReference>
<evidence type="ECO:0000313" key="3">
    <source>
        <dbReference type="Proteomes" id="UP001139319"/>
    </source>
</evidence>
<accession>A0A9X2KTQ0</accession>